<evidence type="ECO:0000259" key="8">
    <source>
        <dbReference type="Pfam" id="PF03444"/>
    </source>
</evidence>
<dbReference type="HAMAP" id="MF_00081">
    <property type="entry name" value="HrcA"/>
    <property type="match status" value="1"/>
</dbReference>
<dbReference type="GO" id="GO:0003677">
    <property type="term" value="F:DNA binding"/>
    <property type="evidence" value="ECO:0007669"/>
    <property type="project" value="InterPro"/>
</dbReference>
<dbReference type="PANTHER" id="PTHR34824:SF1">
    <property type="entry name" value="HEAT-INDUCIBLE TRANSCRIPTION REPRESSOR HRCA"/>
    <property type="match status" value="1"/>
</dbReference>
<evidence type="ECO:0000256" key="1">
    <source>
        <dbReference type="ARBA" id="ARBA00022491"/>
    </source>
</evidence>
<sequence length="349" mass="37969">MKSPSPSLDPRARQLLRTLISRYIRDGEPVGSQTLARHAGLEVSPATIRNILSELEEVGLLSSPHTSAGRIPTAQGYRVFVDSLVQVKSLGEGEVARLRAELPSGAGTQALLGNASELLSAMTHFVGVVSVPRREQFAFRYIDFVPLDGQRVMAILVFADNDVQNRVIETRRPYERAELERIANYLNAQFAGRSLADIRASLLRDLRRAQTEMEGLLAESIELAEQALTPPNDDLVLAGQTRLMGVQELADLERLRDLFEAFARKREILQLLERTIRAPGVRIFIGEDTGLAPHDGVSVVTAPYMAAGQVLGVLGVIGPTRMAYDRVIPVVQAAADVLGAALNPDAPAP</sequence>
<dbReference type="InterPro" id="IPR036388">
    <property type="entry name" value="WH-like_DNA-bd_sf"/>
</dbReference>
<evidence type="ECO:0000313" key="10">
    <source>
        <dbReference type="Proteomes" id="UP000515838"/>
    </source>
</evidence>
<dbReference type="Pfam" id="PF03444">
    <property type="entry name" value="WHD_HrcA"/>
    <property type="match status" value="1"/>
</dbReference>
<dbReference type="Gene3D" id="3.30.390.60">
    <property type="entry name" value="Heat-inducible transcription repressor hrca homolog, domain 3"/>
    <property type="match status" value="1"/>
</dbReference>
<dbReference type="PANTHER" id="PTHR34824">
    <property type="entry name" value="HEAT-INDUCIBLE TRANSCRIPTION REPRESSOR HRCA"/>
    <property type="match status" value="1"/>
</dbReference>
<dbReference type="SUPFAM" id="SSF55781">
    <property type="entry name" value="GAF domain-like"/>
    <property type="match status" value="1"/>
</dbReference>
<name>A0A7G9T9D4_PSEMX</name>
<dbReference type="RefSeq" id="WP_187572455.1">
    <property type="nucleotide sequence ID" value="NZ_CP060731.1"/>
</dbReference>
<dbReference type="InterPro" id="IPR002571">
    <property type="entry name" value="HrcA"/>
</dbReference>
<evidence type="ECO:0000259" key="7">
    <source>
        <dbReference type="Pfam" id="PF01628"/>
    </source>
</evidence>
<dbReference type="InterPro" id="IPR021153">
    <property type="entry name" value="HrcA_C"/>
</dbReference>
<proteinExistence type="inferred from homology"/>
<dbReference type="Gene3D" id="3.30.450.40">
    <property type="match status" value="1"/>
</dbReference>
<protein>
    <recommendedName>
        <fullName evidence="5">Heat-inducible transcription repressor HrcA</fullName>
    </recommendedName>
</protein>
<dbReference type="InterPro" id="IPR036390">
    <property type="entry name" value="WH_DNA-bd_sf"/>
</dbReference>
<dbReference type="AlphaFoldDB" id="A0A7G9T9D4"/>
<evidence type="ECO:0000256" key="2">
    <source>
        <dbReference type="ARBA" id="ARBA00023015"/>
    </source>
</evidence>
<reference evidence="9 10" key="1">
    <citation type="submission" date="2020-08" db="EMBL/GenBank/DDBJ databases">
        <title>Streptomycin Non-resistant strain, P. mexicana.</title>
        <authorList>
            <person name="Ganesh-Kumar S."/>
            <person name="Zhe T."/>
            <person name="Yu Z."/>
            <person name="Min Y."/>
        </authorList>
    </citation>
    <scope>NUCLEOTIDE SEQUENCE [LARGE SCALE GENOMIC DNA]</scope>
    <source>
        <strain evidence="9 10">GTZY2</strain>
    </source>
</reference>
<feature type="domain" description="Heat-inducible transcription repressor HrcA C-terminal" evidence="7">
    <location>
        <begin position="110"/>
        <end position="328"/>
    </location>
</feature>
<keyword evidence="6" id="KW-0175">Coiled coil</keyword>
<feature type="coiled-coil region" evidence="6">
    <location>
        <begin position="199"/>
        <end position="226"/>
    </location>
</feature>
<evidence type="ECO:0000256" key="4">
    <source>
        <dbReference type="ARBA" id="ARBA00023163"/>
    </source>
</evidence>
<organism evidence="9 10">
    <name type="scientific">Pseudoxanthomonas mexicana</name>
    <dbReference type="NCBI Taxonomy" id="128785"/>
    <lineage>
        <taxon>Bacteria</taxon>
        <taxon>Pseudomonadati</taxon>
        <taxon>Pseudomonadota</taxon>
        <taxon>Gammaproteobacteria</taxon>
        <taxon>Lysobacterales</taxon>
        <taxon>Lysobacteraceae</taxon>
        <taxon>Pseudoxanthomonas</taxon>
    </lineage>
</organism>
<evidence type="ECO:0000256" key="3">
    <source>
        <dbReference type="ARBA" id="ARBA00023016"/>
    </source>
</evidence>
<dbReference type="PIRSF" id="PIRSF005485">
    <property type="entry name" value="HrcA"/>
    <property type="match status" value="1"/>
</dbReference>
<dbReference type="GO" id="GO:0045892">
    <property type="term" value="P:negative regulation of DNA-templated transcription"/>
    <property type="evidence" value="ECO:0007669"/>
    <property type="project" value="UniProtKB-UniRule"/>
</dbReference>
<keyword evidence="1 5" id="KW-0678">Repressor</keyword>
<dbReference type="InterPro" id="IPR029016">
    <property type="entry name" value="GAF-like_dom_sf"/>
</dbReference>
<keyword evidence="4 5" id="KW-0804">Transcription</keyword>
<dbReference type="EMBL" id="CP060731">
    <property type="protein sequence ID" value="QNN76709.1"/>
    <property type="molecule type" value="Genomic_DNA"/>
</dbReference>
<dbReference type="Gene3D" id="1.10.10.10">
    <property type="entry name" value="Winged helix-like DNA-binding domain superfamily/Winged helix DNA-binding domain"/>
    <property type="match status" value="1"/>
</dbReference>
<comment type="similarity">
    <text evidence="5">Belongs to the HrcA family.</text>
</comment>
<keyword evidence="3 5" id="KW-0346">Stress response</keyword>
<dbReference type="NCBIfam" id="TIGR00331">
    <property type="entry name" value="hrcA"/>
    <property type="match status" value="1"/>
</dbReference>
<dbReference type="Pfam" id="PF01628">
    <property type="entry name" value="HrcA"/>
    <property type="match status" value="1"/>
</dbReference>
<dbReference type="InterPro" id="IPR005104">
    <property type="entry name" value="WHTH_HrcA_DNA-bd"/>
</dbReference>
<dbReference type="SUPFAM" id="SSF46785">
    <property type="entry name" value="Winged helix' DNA-binding domain"/>
    <property type="match status" value="1"/>
</dbReference>
<keyword evidence="2 5" id="KW-0805">Transcription regulation</keyword>
<dbReference type="GeneID" id="81471745"/>
<dbReference type="InterPro" id="IPR023120">
    <property type="entry name" value="WHTH_transcript_rep_HrcA_IDD"/>
</dbReference>
<gene>
    <name evidence="5 9" type="primary">hrcA</name>
    <name evidence="9" type="ORF">IAE60_12225</name>
</gene>
<evidence type="ECO:0000256" key="6">
    <source>
        <dbReference type="SAM" id="Coils"/>
    </source>
</evidence>
<evidence type="ECO:0000313" key="9">
    <source>
        <dbReference type="EMBL" id="QNN76709.1"/>
    </source>
</evidence>
<comment type="function">
    <text evidence="5">Negative regulator of class I heat shock genes (grpE-dnaK-dnaJ and groELS operons). Prevents heat-shock induction of these operons.</text>
</comment>
<dbReference type="Proteomes" id="UP000515838">
    <property type="component" value="Chromosome"/>
</dbReference>
<feature type="domain" description="Winged helix-turn-helix transcription repressor HrcA DNA-binding" evidence="8">
    <location>
        <begin position="9"/>
        <end position="79"/>
    </location>
</feature>
<evidence type="ECO:0000256" key="5">
    <source>
        <dbReference type="HAMAP-Rule" id="MF_00081"/>
    </source>
</evidence>
<accession>A0A7G9T9D4</accession>